<organism evidence="3 4">
    <name type="scientific">Pseudomonas muyukensis</name>
    <dbReference type="NCBI Taxonomy" id="2842357"/>
    <lineage>
        <taxon>Bacteria</taxon>
        <taxon>Pseudomonadati</taxon>
        <taxon>Pseudomonadota</taxon>
        <taxon>Gammaproteobacteria</taxon>
        <taxon>Pseudomonadales</taxon>
        <taxon>Pseudomonadaceae</taxon>
        <taxon>Pseudomonas</taxon>
    </lineage>
</organism>
<dbReference type="Proteomes" id="UP001047646">
    <property type="component" value="Chromosome"/>
</dbReference>
<feature type="coiled-coil region" evidence="1">
    <location>
        <begin position="56"/>
        <end position="155"/>
    </location>
</feature>
<feature type="transmembrane region" description="Helical" evidence="2">
    <location>
        <begin position="12"/>
        <end position="33"/>
    </location>
</feature>
<evidence type="ECO:0000313" key="4">
    <source>
        <dbReference type="Proteomes" id="UP001047646"/>
    </source>
</evidence>
<dbReference type="RefSeq" id="WP_217847477.1">
    <property type="nucleotide sequence ID" value="NZ_CP077073.1"/>
</dbReference>
<keyword evidence="2" id="KW-0812">Transmembrane</keyword>
<sequence length="191" mass="21327">MKDKFVNGFERVVVFFPALAIIAALIAVFQLAYQYTTEASTSIGSRVDSLNDVIKYQKALEDVAKTQAEVEKIKAIFSEIPTENPGEIGVLEMAEFKERMRSIEQKVNGLDTAINSSPEKSLAIPVLRKDFDYLVKDAENQRAIFRAEIDKIYEQQKWITNGIITVLLLVIASGAALLVRIWLKGSKIASD</sequence>
<evidence type="ECO:0008006" key="5">
    <source>
        <dbReference type="Google" id="ProtNLM"/>
    </source>
</evidence>
<keyword evidence="4" id="KW-1185">Reference proteome</keyword>
<gene>
    <name evidence="3" type="ORF">KSS95_12820</name>
</gene>
<evidence type="ECO:0000256" key="1">
    <source>
        <dbReference type="SAM" id="Coils"/>
    </source>
</evidence>
<protein>
    <recommendedName>
        <fullName evidence="5">Methyl-accepting chemotaxis protein</fullName>
    </recommendedName>
</protein>
<dbReference type="EMBL" id="CP077073">
    <property type="protein sequence ID" value="QXH33078.1"/>
    <property type="molecule type" value="Genomic_DNA"/>
</dbReference>
<evidence type="ECO:0000313" key="3">
    <source>
        <dbReference type="EMBL" id="QXH33078.1"/>
    </source>
</evidence>
<feature type="transmembrane region" description="Helical" evidence="2">
    <location>
        <begin position="158"/>
        <end position="183"/>
    </location>
</feature>
<keyword evidence="1" id="KW-0175">Coiled coil</keyword>
<keyword evidence="2" id="KW-0472">Membrane</keyword>
<reference evidence="3" key="1">
    <citation type="journal article" date="2021" name="Microorganisms">
        <title>The Ever-Expanding Pseudomonas Genus: Description of 43 New Species and Partition of the Pseudomonas putida Group.</title>
        <authorList>
            <person name="Girard L."/>
            <person name="Lood C."/>
            <person name="Hofte M."/>
            <person name="Vandamme P."/>
            <person name="Rokni-Zadeh H."/>
            <person name="van Noort V."/>
            <person name="Lavigne R."/>
            <person name="De Mot R."/>
        </authorList>
    </citation>
    <scope>NUCLEOTIDE SEQUENCE</scope>
    <source>
        <strain evidence="3">COW39</strain>
    </source>
</reference>
<proteinExistence type="predicted"/>
<accession>A0ABX8M1P5</accession>
<keyword evidence="2" id="KW-1133">Transmembrane helix</keyword>
<name>A0ABX8M1P5_9PSED</name>
<evidence type="ECO:0000256" key="2">
    <source>
        <dbReference type="SAM" id="Phobius"/>
    </source>
</evidence>